<evidence type="ECO:0000313" key="3">
    <source>
        <dbReference type="Proteomes" id="UP000231019"/>
    </source>
</evidence>
<gene>
    <name evidence="2" type="ORF">COW36_13310</name>
</gene>
<proteinExistence type="predicted"/>
<comment type="caution">
    <text evidence="2">The sequence shown here is derived from an EMBL/GenBank/DDBJ whole genome shotgun (WGS) entry which is preliminary data.</text>
</comment>
<organism evidence="2 3">
    <name type="scientific">bacterium (Candidatus Blackallbacteria) CG17_big_fil_post_rev_8_21_14_2_50_48_46</name>
    <dbReference type="NCBI Taxonomy" id="2014261"/>
    <lineage>
        <taxon>Bacteria</taxon>
        <taxon>Candidatus Blackallbacteria</taxon>
    </lineage>
</organism>
<dbReference type="Proteomes" id="UP000231019">
    <property type="component" value="Unassembled WGS sequence"/>
</dbReference>
<dbReference type="AlphaFoldDB" id="A0A2M7G394"/>
<protein>
    <submittedName>
        <fullName evidence="2">Uncharacterized protein</fullName>
    </submittedName>
</protein>
<accession>A0A2M7G394</accession>
<keyword evidence="1" id="KW-0175">Coiled coil</keyword>
<evidence type="ECO:0000313" key="2">
    <source>
        <dbReference type="EMBL" id="PIW16308.1"/>
    </source>
</evidence>
<reference evidence="2 3" key="1">
    <citation type="submission" date="2017-09" db="EMBL/GenBank/DDBJ databases">
        <title>Depth-based differentiation of microbial function through sediment-hosted aquifers and enrichment of novel symbionts in the deep terrestrial subsurface.</title>
        <authorList>
            <person name="Probst A.J."/>
            <person name="Ladd B."/>
            <person name="Jarett J.K."/>
            <person name="Geller-Mcgrath D.E."/>
            <person name="Sieber C.M."/>
            <person name="Emerson J.B."/>
            <person name="Anantharaman K."/>
            <person name="Thomas B.C."/>
            <person name="Malmstrom R."/>
            <person name="Stieglmeier M."/>
            <person name="Klingl A."/>
            <person name="Woyke T."/>
            <person name="Ryan C.M."/>
            <person name="Banfield J.F."/>
        </authorList>
    </citation>
    <scope>NUCLEOTIDE SEQUENCE [LARGE SCALE GENOMIC DNA]</scope>
    <source>
        <strain evidence="2">CG17_big_fil_post_rev_8_21_14_2_50_48_46</strain>
    </source>
</reference>
<sequence length="110" mass="12495">MATTYLNCRNHQQVQAQILLIEASPRSEQVQKELDLLKAKLKSDQMEIQITALEKANQAVPDHLLLERAVAEMAQGHRGNARFDLAKIDYAHLDQTGKNTYRDLKLALEN</sequence>
<dbReference type="EMBL" id="PFFQ01000038">
    <property type="protein sequence ID" value="PIW16308.1"/>
    <property type="molecule type" value="Genomic_DNA"/>
</dbReference>
<feature type="coiled-coil region" evidence="1">
    <location>
        <begin position="27"/>
        <end position="56"/>
    </location>
</feature>
<name>A0A2M7G394_9BACT</name>
<evidence type="ECO:0000256" key="1">
    <source>
        <dbReference type="SAM" id="Coils"/>
    </source>
</evidence>